<feature type="chain" id="PRO_5006629869" evidence="1">
    <location>
        <begin position="20"/>
        <end position="209"/>
    </location>
</feature>
<proteinExistence type="predicted"/>
<keyword evidence="1" id="KW-0732">Signal</keyword>
<dbReference type="EMBL" id="FAXN01000070">
    <property type="protein sequence ID" value="CUV66244.1"/>
    <property type="molecule type" value="Genomic_DNA"/>
</dbReference>
<dbReference type="Gene3D" id="1.20.1270.180">
    <property type="match status" value="1"/>
</dbReference>
<accession>A0A0S4XPK0</accession>
<protein>
    <submittedName>
        <fullName evidence="2">Uncharacterized protein</fullName>
    </submittedName>
</protein>
<reference evidence="2" key="1">
    <citation type="submission" date="2015-11" db="EMBL/GenBank/DDBJ databases">
        <authorList>
            <person name="Zhang Y."/>
            <person name="Guo Z."/>
        </authorList>
    </citation>
    <scope>NUCLEOTIDE SEQUENCE</scope>
    <source>
        <strain evidence="2">BN30871</strain>
    </source>
</reference>
<evidence type="ECO:0000313" key="2">
    <source>
        <dbReference type="EMBL" id="CUV66244.1"/>
    </source>
</evidence>
<dbReference type="InterPro" id="IPR052755">
    <property type="entry name" value="Lysozyme_Inhibitor_LprI"/>
</dbReference>
<sequence>MIKILFISIAFFITFLNSAGFDCKKASTPTEKTICSDKSLSLLDDALSMSYDYAINGYKFGYPIYGESQIETIEKALKKEQREFVKNREKCKNNTSCIREKTNKQINILNKKSKCDHHGCFNILGASNVLRERSAMEYIYIKLYELLKSKDREKLQKEQEAFEKDVGKMWDQNIENSLCGSDRTLCYADESKMVQSRTKDLKEQLRNTK</sequence>
<name>A0A0S4XPK0_9BACT</name>
<dbReference type="AlphaFoldDB" id="A0A0S4XPK0"/>
<organism evidence="2">
    <name type="scientific">Sulfurovum sp. enrichment culture clone C5</name>
    <dbReference type="NCBI Taxonomy" id="497650"/>
    <lineage>
        <taxon>Bacteria</taxon>
        <taxon>Pseudomonadati</taxon>
        <taxon>Campylobacterota</taxon>
        <taxon>Epsilonproteobacteria</taxon>
        <taxon>Campylobacterales</taxon>
        <taxon>Sulfurovaceae</taxon>
        <taxon>Sulfurovum</taxon>
        <taxon>environmental samples</taxon>
    </lineage>
</organism>
<gene>
    <name evidence="2" type="ORF">BN3087_670005</name>
</gene>
<feature type="signal peptide" evidence="1">
    <location>
        <begin position="1"/>
        <end position="19"/>
    </location>
</feature>
<dbReference type="GO" id="GO:0005576">
    <property type="term" value="C:extracellular region"/>
    <property type="evidence" value="ECO:0007669"/>
    <property type="project" value="TreeGrafter"/>
</dbReference>
<dbReference type="PANTHER" id="PTHR37549">
    <property type="entry name" value="LIPOPROTEIN LPRI"/>
    <property type="match status" value="1"/>
</dbReference>
<evidence type="ECO:0000256" key="1">
    <source>
        <dbReference type="SAM" id="SignalP"/>
    </source>
</evidence>
<dbReference type="PANTHER" id="PTHR37549:SF1">
    <property type="entry name" value="LIPOPROTEIN LPRI"/>
    <property type="match status" value="1"/>
</dbReference>